<evidence type="ECO:0000313" key="3">
    <source>
        <dbReference type="Proteomes" id="UP000054324"/>
    </source>
</evidence>
<gene>
    <name evidence="2" type="ORF">T265_12274</name>
</gene>
<dbReference type="Proteomes" id="UP000054324">
    <property type="component" value="Unassembled WGS sequence"/>
</dbReference>
<dbReference type="CTD" id="20326442"/>
<keyword evidence="3" id="KW-1185">Reference proteome</keyword>
<organism evidence="2 3">
    <name type="scientific">Opisthorchis viverrini</name>
    <name type="common">Southeast Asian liver fluke</name>
    <dbReference type="NCBI Taxonomy" id="6198"/>
    <lineage>
        <taxon>Eukaryota</taxon>
        <taxon>Metazoa</taxon>
        <taxon>Spiralia</taxon>
        <taxon>Lophotrochozoa</taxon>
        <taxon>Platyhelminthes</taxon>
        <taxon>Trematoda</taxon>
        <taxon>Digenea</taxon>
        <taxon>Opisthorchiida</taxon>
        <taxon>Opisthorchiata</taxon>
        <taxon>Opisthorchiidae</taxon>
        <taxon>Opisthorchis</taxon>
    </lineage>
</organism>
<proteinExistence type="predicted"/>
<dbReference type="GeneID" id="20326442"/>
<name>A0A074ZT47_OPIVI</name>
<sequence>MVNVTCFPYLRPYPTDDKTLMDSESDRSTVYVPRFLSEPCQVHRQEYTRSGADDTQNPYLSPVQRSDYDAGFSGPPILRLHPG</sequence>
<reference evidence="2 3" key="1">
    <citation type="submission" date="2013-11" db="EMBL/GenBank/DDBJ databases">
        <title>Opisthorchis viverrini - life in the bile duct.</title>
        <authorList>
            <person name="Young N.D."/>
            <person name="Nagarajan N."/>
            <person name="Lin S.J."/>
            <person name="Korhonen P.K."/>
            <person name="Jex A.R."/>
            <person name="Hall R.S."/>
            <person name="Safavi-Hemami H."/>
            <person name="Kaewkong W."/>
            <person name="Bertrand D."/>
            <person name="Gao S."/>
            <person name="Seet Q."/>
            <person name="Wongkham S."/>
            <person name="Teh B.T."/>
            <person name="Wongkham C."/>
            <person name="Intapan P.M."/>
            <person name="Maleewong W."/>
            <person name="Yang X."/>
            <person name="Hu M."/>
            <person name="Wang Z."/>
            <person name="Hofmann A."/>
            <person name="Sternberg P.W."/>
            <person name="Tan P."/>
            <person name="Wang J."/>
            <person name="Gasser R.B."/>
        </authorList>
    </citation>
    <scope>NUCLEOTIDE SEQUENCE [LARGE SCALE GENOMIC DNA]</scope>
</reference>
<protein>
    <submittedName>
        <fullName evidence="2">Uncharacterized protein</fullName>
    </submittedName>
</protein>
<evidence type="ECO:0000313" key="2">
    <source>
        <dbReference type="EMBL" id="KER18439.1"/>
    </source>
</evidence>
<dbReference type="AlphaFoldDB" id="A0A074ZT47"/>
<dbReference type="KEGG" id="ovi:T265_12274"/>
<dbReference type="EMBL" id="KL601319">
    <property type="protein sequence ID" value="KER18439.1"/>
    <property type="molecule type" value="Genomic_DNA"/>
</dbReference>
<feature type="region of interest" description="Disordered" evidence="1">
    <location>
        <begin position="46"/>
        <end position="83"/>
    </location>
</feature>
<accession>A0A074ZT47</accession>
<evidence type="ECO:0000256" key="1">
    <source>
        <dbReference type="SAM" id="MobiDB-lite"/>
    </source>
</evidence>
<dbReference type="RefSeq" id="XP_009177814.1">
    <property type="nucleotide sequence ID" value="XM_009179550.1"/>
</dbReference>